<evidence type="ECO:0000313" key="3">
    <source>
        <dbReference type="Proteomes" id="UP000032671"/>
    </source>
</evidence>
<evidence type="ECO:0000313" key="2">
    <source>
        <dbReference type="EMBL" id="GEL58492.1"/>
    </source>
</evidence>
<keyword evidence="4" id="KW-1185">Reference proteome</keyword>
<reference evidence="1 3" key="1">
    <citation type="submission" date="2012-11" db="EMBL/GenBank/DDBJ databases">
        <title>Whole genome sequence of Acetobacter cibinongensis 4H-1.</title>
        <authorList>
            <person name="Azuma Y."/>
            <person name="Higashiura N."/>
            <person name="Hirakawa H."/>
            <person name="Matsushita K."/>
        </authorList>
    </citation>
    <scope>NUCLEOTIDE SEQUENCE [LARGE SCALE GENOMIC DNA]</scope>
    <source>
        <strain evidence="1 3">4H-1</strain>
    </source>
</reference>
<accession>A0A6N3SN26</accession>
<dbReference type="EMBL" id="BJVU01000003">
    <property type="protein sequence ID" value="GEL58492.1"/>
    <property type="molecule type" value="Genomic_DNA"/>
</dbReference>
<organism evidence="1 3">
    <name type="scientific">Acetobacter cibinongensis</name>
    <dbReference type="NCBI Taxonomy" id="146475"/>
    <lineage>
        <taxon>Bacteria</taxon>
        <taxon>Pseudomonadati</taxon>
        <taxon>Pseudomonadota</taxon>
        <taxon>Alphaproteobacteria</taxon>
        <taxon>Acetobacterales</taxon>
        <taxon>Acetobacteraceae</taxon>
        <taxon>Acetobacter</taxon>
    </lineage>
</organism>
<dbReference type="Proteomes" id="UP000032671">
    <property type="component" value="Unassembled WGS sequence"/>
</dbReference>
<protein>
    <submittedName>
        <fullName evidence="1">Uncharacterized protein</fullName>
    </submittedName>
</protein>
<accession>A0A0D6N691</accession>
<dbReference type="Proteomes" id="UP000321891">
    <property type="component" value="Unassembled WGS sequence"/>
</dbReference>
<proteinExistence type="predicted"/>
<dbReference type="AlphaFoldDB" id="A0A0D6N691"/>
<sequence length="72" mass="7972">MPEADVGESGALSLWQILFFEKQHKKMRSGILLDGSGPTASGRERTESQCARKALWGERIKTVLFVTFSEAS</sequence>
<gene>
    <name evidence="1" type="ORF">Abci_017_195</name>
    <name evidence="2" type="ORF">ACI01nite_10940</name>
</gene>
<dbReference type="EMBL" id="BAMV01000017">
    <property type="protein sequence ID" value="GAN61011.1"/>
    <property type="molecule type" value="Genomic_DNA"/>
</dbReference>
<name>A0A0D6N691_9PROT</name>
<evidence type="ECO:0000313" key="4">
    <source>
        <dbReference type="Proteomes" id="UP000321891"/>
    </source>
</evidence>
<dbReference type="STRING" id="1231339.Abci_017_195"/>
<comment type="caution">
    <text evidence="1">The sequence shown here is derived from an EMBL/GenBank/DDBJ whole genome shotgun (WGS) entry which is preliminary data.</text>
</comment>
<reference evidence="2 4" key="2">
    <citation type="submission" date="2019-07" db="EMBL/GenBank/DDBJ databases">
        <title>Whole genome shotgun sequence of Acetobacter cibinongensis NBRC 16605.</title>
        <authorList>
            <person name="Hosoyama A."/>
            <person name="Uohara A."/>
            <person name="Ohji S."/>
            <person name="Ichikawa N."/>
        </authorList>
    </citation>
    <scope>NUCLEOTIDE SEQUENCE [LARGE SCALE GENOMIC DNA]</scope>
    <source>
        <strain evidence="2 4">NBRC 16605</strain>
    </source>
</reference>
<evidence type="ECO:0000313" key="1">
    <source>
        <dbReference type="EMBL" id="GAN61011.1"/>
    </source>
</evidence>